<comment type="caution">
    <text evidence="2">The sequence shown here is derived from an EMBL/GenBank/DDBJ whole genome shotgun (WGS) entry which is preliminary data.</text>
</comment>
<dbReference type="Pfam" id="PF14355">
    <property type="entry name" value="Abi_C"/>
    <property type="match status" value="1"/>
</dbReference>
<dbReference type="RefSeq" id="WP_166257502.1">
    <property type="nucleotide sequence ID" value="NZ_JAAMOW010000006.1"/>
</dbReference>
<dbReference type="Proteomes" id="UP000472676">
    <property type="component" value="Unassembled WGS sequence"/>
</dbReference>
<sequence length="263" mass="29684">MPELKRSQIRAIEEAMGYPRGYGYVLDFSDRTLEEFFDEEFGVEIFASENKINGGSKRNCLTTFLVQADSHLALRVLRALWDRREGLLESAPSSEEAAAARTKSPAFQDVISSLQGDPAPLTTAGVEAFAKDRTLEELVADIERTLAANKPEVAIDHLHTYCMKKFAHLLEVRGETCEKDEPLHSRFGRYRKCLEAEQDLHEFTTRALKTFISLLDSFNDLRNNHSLAHDNQLLAPMEARFIFSSISSILVLLRALEAGRYGE</sequence>
<proteinExistence type="predicted"/>
<evidence type="ECO:0000313" key="3">
    <source>
        <dbReference type="Proteomes" id="UP000472676"/>
    </source>
</evidence>
<protein>
    <submittedName>
        <fullName evidence="2">Abortive infection family protein</fullName>
    </submittedName>
</protein>
<dbReference type="InterPro" id="IPR026001">
    <property type="entry name" value="Abi-like_C"/>
</dbReference>
<dbReference type="AlphaFoldDB" id="A0A6M2BTR9"/>
<name>A0A6M2BTR9_9GAMM</name>
<evidence type="ECO:0000259" key="1">
    <source>
        <dbReference type="Pfam" id="PF14355"/>
    </source>
</evidence>
<accession>A0A6M2BTR9</accession>
<feature type="domain" description="Abortive infection protein-like C-terminal" evidence="1">
    <location>
        <begin position="194"/>
        <end position="252"/>
    </location>
</feature>
<evidence type="ECO:0000313" key="2">
    <source>
        <dbReference type="EMBL" id="NGY05625.1"/>
    </source>
</evidence>
<organism evidence="2 3">
    <name type="scientific">Solimonas terrae</name>
    <dbReference type="NCBI Taxonomy" id="1396819"/>
    <lineage>
        <taxon>Bacteria</taxon>
        <taxon>Pseudomonadati</taxon>
        <taxon>Pseudomonadota</taxon>
        <taxon>Gammaproteobacteria</taxon>
        <taxon>Nevskiales</taxon>
        <taxon>Nevskiaceae</taxon>
        <taxon>Solimonas</taxon>
    </lineage>
</organism>
<keyword evidence="3" id="KW-1185">Reference proteome</keyword>
<reference evidence="2 3" key="1">
    <citation type="journal article" date="2014" name="Int. J. Syst. Evol. Microbiol.">
        <title>Solimonas terrae sp. nov., isolated from soil.</title>
        <authorList>
            <person name="Kim S.J."/>
            <person name="Moon J.Y."/>
            <person name="Weon H.Y."/>
            <person name="Ahn J.H."/>
            <person name="Chen W.M."/>
            <person name="Kwon S.W."/>
        </authorList>
    </citation>
    <scope>NUCLEOTIDE SEQUENCE [LARGE SCALE GENOMIC DNA]</scope>
    <source>
        <strain evidence="2 3">KIS83-12</strain>
    </source>
</reference>
<dbReference type="EMBL" id="JAAMOW010000006">
    <property type="protein sequence ID" value="NGY05625.1"/>
    <property type="molecule type" value="Genomic_DNA"/>
</dbReference>
<gene>
    <name evidence="2" type="ORF">G7Y85_12700</name>
</gene>